<dbReference type="EMBL" id="ML213523">
    <property type="protein sequence ID" value="TFK47536.1"/>
    <property type="molecule type" value="Genomic_DNA"/>
</dbReference>
<keyword evidence="3" id="KW-1185">Reference proteome</keyword>
<keyword evidence="1" id="KW-0472">Membrane</keyword>
<organism evidence="2 3">
    <name type="scientific">Heliocybe sulcata</name>
    <dbReference type="NCBI Taxonomy" id="5364"/>
    <lineage>
        <taxon>Eukaryota</taxon>
        <taxon>Fungi</taxon>
        <taxon>Dikarya</taxon>
        <taxon>Basidiomycota</taxon>
        <taxon>Agaricomycotina</taxon>
        <taxon>Agaricomycetes</taxon>
        <taxon>Gloeophyllales</taxon>
        <taxon>Gloeophyllaceae</taxon>
        <taxon>Heliocybe</taxon>
    </lineage>
</organism>
<evidence type="ECO:0000313" key="2">
    <source>
        <dbReference type="EMBL" id="TFK47536.1"/>
    </source>
</evidence>
<proteinExistence type="predicted"/>
<gene>
    <name evidence="2" type="ORF">OE88DRAFT_1647691</name>
</gene>
<evidence type="ECO:0000256" key="1">
    <source>
        <dbReference type="SAM" id="Phobius"/>
    </source>
</evidence>
<protein>
    <submittedName>
        <fullName evidence="2">Uncharacterized protein</fullName>
    </submittedName>
</protein>
<sequence length="414" mass="44905">MSGKTAPPTLLGPMLCCSMHSREHGKHKHEQEAGSVQVGGSFMKHAWCIQGLEIDVEERLVSQQLAKKVMAACMLSSGTAPIYSMPELRDTTDQGEIAEADTQQGGAVGCLSKLLNTQTSVVGLGVSFTPPTTCFPSNPLFASIVSPSPEALSTFSHCLVFQSCMMMRNEVAVRKSERITNEGGMTTLCVWDNVRSVYDANRSASHTPGTSLYLQICAKHSGWDDVPDSGYSSNLRLLVFTMNTLFSSRGMLAWSQVETSRVFLVPYLESLLSLNLPQFQSIISICCGKMLEASSLLGLEQFLVVVLTLVVVAMLSSVIVVLDLLGSYLADLCLALMANDHQDVTARRVGNDSAAHVPDGDFVGKVVPVGFLWEVKVSSRNQGLPSDVVPSLIVAQEEKEVMSMPIGFWQYVVR</sequence>
<dbReference type="Proteomes" id="UP000305948">
    <property type="component" value="Unassembled WGS sequence"/>
</dbReference>
<keyword evidence="1" id="KW-0812">Transmembrane</keyword>
<feature type="transmembrane region" description="Helical" evidence="1">
    <location>
        <begin position="302"/>
        <end position="325"/>
    </location>
</feature>
<name>A0A5C3MSX3_9AGAM</name>
<dbReference type="AlphaFoldDB" id="A0A5C3MSX3"/>
<accession>A0A5C3MSX3</accession>
<keyword evidence="1" id="KW-1133">Transmembrane helix</keyword>
<reference evidence="2 3" key="1">
    <citation type="journal article" date="2019" name="Nat. Ecol. Evol.">
        <title>Megaphylogeny resolves global patterns of mushroom evolution.</title>
        <authorList>
            <person name="Varga T."/>
            <person name="Krizsan K."/>
            <person name="Foldi C."/>
            <person name="Dima B."/>
            <person name="Sanchez-Garcia M."/>
            <person name="Sanchez-Ramirez S."/>
            <person name="Szollosi G.J."/>
            <person name="Szarkandi J.G."/>
            <person name="Papp V."/>
            <person name="Albert L."/>
            <person name="Andreopoulos W."/>
            <person name="Angelini C."/>
            <person name="Antonin V."/>
            <person name="Barry K.W."/>
            <person name="Bougher N.L."/>
            <person name="Buchanan P."/>
            <person name="Buyck B."/>
            <person name="Bense V."/>
            <person name="Catcheside P."/>
            <person name="Chovatia M."/>
            <person name="Cooper J."/>
            <person name="Damon W."/>
            <person name="Desjardin D."/>
            <person name="Finy P."/>
            <person name="Geml J."/>
            <person name="Haridas S."/>
            <person name="Hughes K."/>
            <person name="Justo A."/>
            <person name="Karasinski D."/>
            <person name="Kautmanova I."/>
            <person name="Kiss B."/>
            <person name="Kocsube S."/>
            <person name="Kotiranta H."/>
            <person name="LaButti K.M."/>
            <person name="Lechner B.E."/>
            <person name="Liimatainen K."/>
            <person name="Lipzen A."/>
            <person name="Lukacs Z."/>
            <person name="Mihaltcheva S."/>
            <person name="Morgado L.N."/>
            <person name="Niskanen T."/>
            <person name="Noordeloos M.E."/>
            <person name="Ohm R.A."/>
            <person name="Ortiz-Santana B."/>
            <person name="Ovrebo C."/>
            <person name="Racz N."/>
            <person name="Riley R."/>
            <person name="Savchenko A."/>
            <person name="Shiryaev A."/>
            <person name="Soop K."/>
            <person name="Spirin V."/>
            <person name="Szebenyi C."/>
            <person name="Tomsovsky M."/>
            <person name="Tulloss R.E."/>
            <person name="Uehling J."/>
            <person name="Grigoriev I.V."/>
            <person name="Vagvolgyi C."/>
            <person name="Papp T."/>
            <person name="Martin F.M."/>
            <person name="Miettinen O."/>
            <person name="Hibbett D.S."/>
            <person name="Nagy L.G."/>
        </authorList>
    </citation>
    <scope>NUCLEOTIDE SEQUENCE [LARGE SCALE GENOMIC DNA]</scope>
    <source>
        <strain evidence="2 3">OMC1185</strain>
    </source>
</reference>
<evidence type="ECO:0000313" key="3">
    <source>
        <dbReference type="Proteomes" id="UP000305948"/>
    </source>
</evidence>